<reference evidence="2" key="1">
    <citation type="submission" date="2016-06" db="EMBL/GenBank/DDBJ databases">
        <title>Parallel loss of symbiosis genes in relatives of nitrogen-fixing non-legume Parasponia.</title>
        <authorList>
            <person name="Van Velzen R."/>
            <person name="Holmer R."/>
            <person name="Bu F."/>
            <person name="Rutten L."/>
            <person name="Van Zeijl A."/>
            <person name="Liu W."/>
            <person name="Santuari L."/>
            <person name="Cao Q."/>
            <person name="Sharma T."/>
            <person name="Shen D."/>
            <person name="Roswanjaya Y."/>
            <person name="Wardhani T."/>
            <person name="Kalhor M.S."/>
            <person name="Jansen J."/>
            <person name="Van den Hoogen J."/>
            <person name="Gungor B."/>
            <person name="Hartog M."/>
            <person name="Hontelez J."/>
            <person name="Verver J."/>
            <person name="Yang W.-C."/>
            <person name="Schijlen E."/>
            <person name="Repin R."/>
            <person name="Schilthuizen M."/>
            <person name="Schranz E."/>
            <person name="Heidstra R."/>
            <person name="Miyata K."/>
            <person name="Fedorova E."/>
            <person name="Kohlen W."/>
            <person name="Bisseling T."/>
            <person name="Smit S."/>
            <person name="Geurts R."/>
        </authorList>
    </citation>
    <scope>NUCLEOTIDE SEQUENCE [LARGE SCALE GENOMIC DNA]</scope>
    <source>
        <strain evidence="2">cv. WU1-14</strain>
    </source>
</reference>
<evidence type="ECO:0000313" key="2">
    <source>
        <dbReference type="Proteomes" id="UP000237105"/>
    </source>
</evidence>
<proteinExistence type="predicted"/>
<protein>
    <submittedName>
        <fullName evidence="1">Uncharacterized protein</fullName>
    </submittedName>
</protein>
<evidence type="ECO:0000313" key="1">
    <source>
        <dbReference type="EMBL" id="PON80578.1"/>
    </source>
</evidence>
<comment type="caution">
    <text evidence="1">The sequence shown here is derived from an EMBL/GenBank/DDBJ whole genome shotgun (WGS) entry which is preliminary data.</text>
</comment>
<dbReference type="EMBL" id="JXTB01000001">
    <property type="protein sequence ID" value="PON80578.1"/>
    <property type="molecule type" value="Genomic_DNA"/>
</dbReference>
<dbReference type="AlphaFoldDB" id="A0A2P5E4U9"/>
<sequence>MSLYDRIAVERMHWFFNETNDTWTYKGPEKAGVPSVPMRLMIMAKMRKVNHLLLVQLLIRLTLRKHFNL</sequence>
<name>A0A2P5E4U9_PARAD</name>
<organism evidence="1 2">
    <name type="scientific">Parasponia andersonii</name>
    <name type="common">Sponia andersonii</name>
    <dbReference type="NCBI Taxonomy" id="3476"/>
    <lineage>
        <taxon>Eukaryota</taxon>
        <taxon>Viridiplantae</taxon>
        <taxon>Streptophyta</taxon>
        <taxon>Embryophyta</taxon>
        <taxon>Tracheophyta</taxon>
        <taxon>Spermatophyta</taxon>
        <taxon>Magnoliopsida</taxon>
        <taxon>eudicotyledons</taxon>
        <taxon>Gunneridae</taxon>
        <taxon>Pentapetalae</taxon>
        <taxon>rosids</taxon>
        <taxon>fabids</taxon>
        <taxon>Rosales</taxon>
        <taxon>Cannabaceae</taxon>
        <taxon>Parasponia</taxon>
    </lineage>
</organism>
<dbReference type="OrthoDB" id="1836419at2759"/>
<accession>A0A2P5E4U9</accession>
<gene>
    <name evidence="1" type="ORF">PanWU01x14_001340</name>
</gene>
<dbReference type="Proteomes" id="UP000237105">
    <property type="component" value="Unassembled WGS sequence"/>
</dbReference>
<keyword evidence="2" id="KW-1185">Reference proteome</keyword>